<reference evidence="2 3" key="1">
    <citation type="journal article" date="2008" name="Science">
        <title>The Physcomitrella genome reveals evolutionary insights into the conquest of land by plants.</title>
        <authorList>
            <person name="Rensing S."/>
            <person name="Lang D."/>
            <person name="Zimmer A."/>
            <person name="Terry A."/>
            <person name="Salamov A."/>
            <person name="Shapiro H."/>
            <person name="Nishiyama T."/>
            <person name="Perroud P.-F."/>
            <person name="Lindquist E."/>
            <person name="Kamisugi Y."/>
            <person name="Tanahashi T."/>
            <person name="Sakakibara K."/>
            <person name="Fujita T."/>
            <person name="Oishi K."/>
            <person name="Shin-I T."/>
            <person name="Kuroki Y."/>
            <person name="Toyoda A."/>
            <person name="Suzuki Y."/>
            <person name="Hashimoto A."/>
            <person name="Yamaguchi K."/>
            <person name="Sugano A."/>
            <person name="Kohara Y."/>
            <person name="Fujiyama A."/>
            <person name="Anterola A."/>
            <person name="Aoki S."/>
            <person name="Ashton N."/>
            <person name="Barbazuk W.B."/>
            <person name="Barker E."/>
            <person name="Bennetzen J."/>
            <person name="Bezanilla M."/>
            <person name="Blankenship R."/>
            <person name="Cho S.H."/>
            <person name="Dutcher S."/>
            <person name="Estelle M."/>
            <person name="Fawcett J.A."/>
            <person name="Gundlach H."/>
            <person name="Hanada K."/>
            <person name="Heyl A."/>
            <person name="Hicks K.A."/>
            <person name="Hugh J."/>
            <person name="Lohr M."/>
            <person name="Mayer K."/>
            <person name="Melkozernov A."/>
            <person name="Murata T."/>
            <person name="Nelson D."/>
            <person name="Pils B."/>
            <person name="Prigge M."/>
            <person name="Reiss B."/>
            <person name="Renner T."/>
            <person name="Rombauts S."/>
            <person name="Rushton P."/>
            <person name="Sanderfoot A."/>
            <person name="Schween G."/>
            <person name="Shiu S.-H."/>
            <person name="Stueber K."/>
            <person name="Theodoulou F.L."/>
            <person name="Tu H."/>
            <person name="Van de Peer Y."/>
            <person name="Verrier P.J."/>
            <person name="Waters E."/>
            <person name="Wood A."/>
            <person name="Yang L."/>
            <person name="Cove D."/>
            <person name="Cuming A."/>
            <person name="Hasebe M."/>
            <person name="Lucas S."/>
            <person name="Mishler D.B."/>
            <person name="Reski R."/>
            <person name="Grigoriev I."/>
            <person name="Quatrano R.S."/>
            <person name="Boore J.L."/>
        </authorList>
    </citation>
    <scope>NUCLEOTIDE SEQUENCE [LARGE SCALE GENOMIC DNA]</scope>
    <source>
        <strain evidence="2 3">cv. Gransden 2004</strain>
    </source>
</reference>
<accession>A0A7I3ZKC1</accession>
<dbReference type="EnsemblPlants" id="Pp3c11_26170V3.5">
    <property type="protein sequence ID" value="PAC:32958857.CDS.1"/>
    <property type="gene ID" value="Pp3c11_26170"/>
</dbReference>
<name>A0A7I3ZKC1_PHYPA</name>
<gene>
    <name evidence="2" type="primary">LOC112288418</name>
</gene>
<feature type="region of interest" description="Disordered" evidence="1">
    <location>
        <begin position="1"/>
        <end position="21"/>
    </location>
</feature>
<proteinExistence type="predicted"/>
<dbReference type="Proteomes" id="UP000006727">
    <property type="component" value="Chromosome 11"/>
</dbReference>
<keyword evidence="3" id="KW-1185">Reference proteome</keyword>
<sequence>MAVGHCGKQSTNPFETSDSEVSYVNPFDDDDDALEVSSAHFASSASVPKEVNRGSYSCEEDGEDLIPVKVERTSDKVRHPLMEVFTTYSRFLGTCHNGVSIRLSCISELCF</sequence>
<protein>
    <submittedName>
        <fullName evidence="2">Uncharacterized protein</fullName>
    </submittedName>
</protein>
<reference evidence="2 3" key="2">
    <citation type="journal article" date="2018" name="Plant J.">
        <title>The Physcomitrella patens chromosome-scale assembly reveals moss genome structure and evolution.</title>
        <authorList>
            <person name="Lang D."/>
            <person name="Ullrich K.K."/>
            <person name="Murat F."/>
            <person name="Fuchs J."/>
            <person name="Jenkins J."/>
            <person name="Haas F.B."/>
            <person name="Piednoel M."/>
            <person name="Gundlach H."/>
            <person name="Van Bel M."/>
            <person name="Meyberg R."/>
            <person name="Vives C."/>
            <person name="Morata J."/>
            <person name="Symeonidi A."/>
            <person name="Hiss M."/>
            <person name="Muchero W."/>
            <person name="Kamisugi Y."/>
            <person name="Saleh O."/>
            <person name="Blanc G."/>
            <person name="Decker E.L."/>
            <person name="van Gessel N."/>
            <person name="Grimwood J."/>
            <person name="Hayes R.D."/>
            <person name="Graham S.W."/>
            <person name="Gunter L.E."/>
            <person name="McDaniel S.F."/>
            <person name="Hoernstein S.N.W."/>
            <person name="Larsson A."/>
            <person name="Li F.W."/>
            <person name="Perroud P.F."/>
            <person name="Phillips J."/>
            <person name="Ranjan P."/>
            <person name="Rokshar D.S."/>
            <person name="Rothfels C.J."/>
            <person name="Schneider L."/>
            <person name="Shu S."/>
            <person name="Stevenson D.W."/>
            <person name="Thummler F."/>
            <person name="Tillich M."/>
            <person name="Villarreal Aguilar J.C."/>
            <person name="Widiez T."/>
            <person name="Wong G.K."/>
            <person name="Wymore A."/>
            <person name="Zhang Y."/>
            <person name="Zimmer A.D."/>
            <person name="Quatrano R.S."/>
            <person name="Mayer K.F.X."/>
            <person name="Goodstein D."/>
            <person name="Casacuberta J.M."/>
            <person name="Vandepoele K."/>
            <person name="Reski R."/>
            <person name="Cuming A.C."/>
            <person name="Tuskan G.A."/>
            <person name="Maumus F."/>
            <person name="Salse J."/>
            <person name="Schmutz J."/>
            <person name="Rensing S.A."/>
        </authorList>
    </citation>
    <scope>NUCLEOTIDE SEQUENCE [LARGE SCALE GENOMIC DNA]</scope>
    <source>
        <strain evidence="2 3">cv. Gransden 2004</strain>
    </source>
</reference>
<evidence type="ECO:0000313" key="2">
    <source>
        <dbReference type="EnsemblPlants" id="PAC:32958857.CDS.1"/>
    </source>
</evidence>
<dbReference type="AlphaFoldDB" id="A0A7I3ZKC1"/>
<evidence type="ECO:0000313" key="3">
    <source>
        <dbReference type="Proteomes" id="UP000006727"/>
    </source>
</evidence>
<evidence type="ECO:0000256" key="1">
    <source>
        <dbReference type="SAM" id="MobiDB-lite"/>
    </source>
</evidence>
<dbReference type="EMBL" id="ABEU02000011">
    <property type="status" value="NOT_ANNOTATED_CDS"/>
    <property type="molecule type" value="Genomic_DNA"/>
</dbReference>
<organism evidence="2 3">
    <name type="scientific">Physcomitrium patens</name>
    <name type="common">Spreading-leaved earth moss</name>
    <name type="synonym">Physcomitrella patens</name>
    <dbReference type="NCBI Taxonomy" id="3218"/>
    <lineage>
        <taxon>Eukaryota</taxon>
        <taxon>Viridiplantae</taxon>
        <taxon>Streptophyta</taxon>
        <taxon>Embryophyta</taxon>
        <taxon>Bryophyta</taxon>
        <taxon>Bryophytina</taxon>
        <taxon>Bryopsida</taxon>
        <taxon>Funariidae</taxon>
        <taxon>Funariales</taxon>
        <taxon>Funariaceae</taxon>
        <taxon>Physcomitrium</taxon>
    </lineage>
</organism>
<reference evidence="2" key="3">
    <citation type="submission" date="2020-12" db="UniProtKB">
        <authorList>
            <consortium name="EnsemblPlants"/>
        </authorList>
    </citation>
    <scope>IDENTIFICATION</scope>
</reference>
<feature type="compositionally biased region" description="Polar residues" evidence="1">
    <location>
        <begin position="8"/>
        <end position="21"/>
    </location>
</feature>
<dbReference type="Gramene" id="Pp3c11_26170V3.5">
    <property type="protein sequence ID" value="PAC:32958857.CDS.1"/>
    <property type="gene ID" value="Pp3c11_26170"/>
</dbReference>